<dbReference type="Proteomes" id="UP000231279">
    <property type="component" value="Unassembled WGS sequence"/>
</dbReference>
<protein>
    <submittedName>
        <fullName evidence="1">Uncharacterized protein</fullName>
    </submittedName>
</protein>
<dbReference type="EMBL" id="NKXS01001860">
    <property type="protein sequence ID" value="PIN16464.1"/>
    <property type="molecule type" value="Genomic_DNA"/>
</dbReference>
<name>A0A2G9HG14_9LAMI</name>
<gene>
    <name evidence="1" type="ORF">CDL12_10887</name>
</gene>
<dbReference type="AlphaFoldDB" id="A0A2G9HG14"/>
<organism evidence="1 2">
    <name type="scientific">Handroanthus impetiginosus</name>
    <dbReference type="NCBI Taxonomy" id="429701"/>
    <lineage>
        <taxon>Eukaryota</taxon>
        <taxon>Viridiplantae</taxon>
        <taxon>Streptophyta</taxon>
        <taxon>Embryophyta</taxon>
        <taxon>Tracheophyta</taxon>
        <taxon>Spermatophyta</taxon>
        <taxon>Magnoliopsida</taxon>
        <taxon>eudicotyledons</taxon>
        <taxon>Gunneridae</taxon>
        <taxon>Pentapetalae</taxon>
        <taxon>asterids</taxon>
        <taxon>lamiids</taxon>
        <taxon>Lamiales</taxon>
        <taxon>Bignoniaceae</taxon>
        <taxon>Crescentiina</taxon>
        <taxon>Tabebuia alliance</taxon>
        <taxon>Handroanthus</taxon>
    </lineage>
</organism>
<reference evidence="2" key="1">
    <citation type="journal article" date="2018" name="Gigascience">
        <title>Genome assembly of the Pink Ipe (Handroanthus impetiginosus, Bignoniaceae), a highly valued, ecologically keystone Neotropical timber forest tree.</title>
        <authorList>
            <person name="Silva-Junior O.B."/>
            <person name="Grattapaglia D."/>
            <person name="Novaes E."/>
            <person name="Collevatti R.G."/>
        </authorList>
    </citation>
    <scope>NUCLEOTIDE SEQUENCE [LARGE SCALE GENOMIC DNA]</scope>
    <source>
        <strain evidence="2">cv. UFG-1</strain>
    </source>
</reference>
<comment type="caution">
    <text evidence="1">The sequence shown here is derived from an EMBL/GenBank/DDBJ whole genome shotgun (WGS) entry which is preliminary data.</text>
</comment>
<sequence>MFESETYYLTQWMVKSPFLLLLLFPDFNPMYPIEELTEDPVNISKTCPSIMGKDVIDQISLSGSSLFGRFLLIKHLIRLLLCFSNCKSIVVKSPESVCLCTIC</sequence>
<evidence type="ECO:0000313" key="1">
    <source>
        <dbReference type="EMBL" id="PIN16464.1"/>
    </source>
</evidence>
<evidence type="ECO:0000313" key="2">
    <source>
        <dbReference type="Proteomes" id="UP000231279"/>
    </source>
</evidence>
<proteinExistence type="predicted"/>
<accession>A0A2G9HG14</accession>
<keyword evidence="2" id="KW-1185">Reference proteome</keyword>